<reference evidence="2 3" key="1">
    <citation type="journal article" date="2013" name="Curr. Biol.">
        <title>Shared signatures of parasitism and phylogenomics unite Cryptomycota and microsporidia.</title>
        <authorList>
            <person name="James T.Y."/>
            <person name="Pelin A."/>
            <person name="Bonen L."/>
            <person name="Ahrendt S."/>
            <person name="Sain D."/>
            <person name="Corradi N."/>
            <person name="Stajich J.E."/>
        </authorList>
    </citation>
    <scope>NUCLEOTIDE SEQUENCE [LARGE SCALE GENOMIC DNA]</scope>
    <source>
        <strain evidence="2 3">CSF55</strain>
    </source>
</reference>
<evidence type="ECO:0000313" key="2">
    <source>
        <dbReference type="EMBL" id="EPZ34497.1"/>
    </source>
</evidence>
<evidence type="ECO:0000313" key="3">
    <source>
        <dbReference type="Proteomes" id="UP000030755"/>
    </source>
</evidence>
<accession>A0A075AWG0</accession>
<keyword evidence="3" id="KW-1185">Reference proteome</keyword>
<sequence>MFNGKFEKYQYIQDPIFKEFPLFLGERKRSEQCVQYISAKFVSADSLRITVDKSLIKNYTVFCLDKLHMVAASRQVSSMNTFDIDYIVNQKAAEMFLTREMIVFRKAKFQSSSKVEYGAFVYDENGRANEVGIISEQFKTEINDSHLIIEVPASKILQSPVLVDWDIHHLEGDGTTLPIKISVKKVLPPFKTLTEMTLWPNHHTFNQWQMGVDEIHLRVIKVKDDGKLEEFQILKVNLEEKQYFQTEIPFGVYLVCNEYGICLNVSFFTRDRHIEKVFDNATAKPLTDDRREYFVGIAAICIFVTFFLVPVIALVYLKRVKIEA</sequence>
<dbReference type="AlphaFoldDB" id="A0A075AWG0"/>
<feature type="transmembrane region" description="Helical" evidence="1">
    <location>
        <begin position="293"/>
        <end position="317"/>
    </location>
</feature>
<keyword evidence="1" id="KW-0472">Membrane</keyword>
<proteinExistence type="predicted"/>
<dbReference type="EMBL" id="KE560949">
    <property type="protein sequence ID" value="EPZ34497.1"/>
    <property type="molecule type" value="Genomic_DNA"/>
</dbReference>
<dbReference type="Proteomes" id="UP000030755">
    <property type="component" value="Unassembled WGS sequence"/>
</dbReference>
<protein>
    <submittedName>
        <fullName evidence="2">Uncharacterized protein</fullName>
    </submittedName>
</protein>
<keyword evidence="1" id="KW-0812">Transmembrane</keyword>
<keyword evidence="1" id="KW-1133">Transmembrane helix</keyword>
<evidence type="ECO:0000256" key="1">
    <source>
        <dbReference type="SAM" id="Phobius"/>
    </source>
</evidence>
<dbReference type="HOGENOM" id="CLU_858301_0_0_1"/>
<name>A0A075AWG0_ROZAC</name>
<organism evidence="2 3">
    <name type="scientific">Rozella allomycis (strain CSF55)</name>
    <dbReference type="NCBI Taxonomy" id="988480"/>
    <lineage>
        <taxon>Eukaryota</taxon>
        <taxon>Fungi</taxon>
        <taxon>Fungi incertae sedis</taxon>
        <taxon>Cryptomycota</taxon>
        <taxon>Cryptomycota incertae sedis</taxon>
        <taxon>Rozella</taxon>
    </lineage>
</organism>
<gene>
    <name evidence="2" type="ORF">O9G_002070</name>
</gene>